<dbReference type="PANTHER" id="PTHR16263">
    <property type="entry name" value="TETRATRICOPEPTIDE REPEAT PROTEIN 38"/>
    <property type="match status" value="1"/>
</dbReference>
<keyword evidence="3" id="KW-0677">Repeat</keyword>
<name>A0A3S3PZH9_9ACAR</name>
<evidence type="ECO:0000256" key="3">
    <source>
        <dbReference type="ARBA" id="ARBA00022737"/>
    </source>
</evidence>
<comment type="caution">
    <text evidence="6">The sequence shown here is derived from an EMBL/GenBank/DDBJ whole genome shotgun (WGS) entry which is preliminary data.</text>
</comment>
<dbReference type="SUPFAM" id="SSF48452">
    <property type="entry name" value="TPR-like"/>
    <property type="match status" value="1"/>
</dbReference>
<keyword evidence="7" id="KW-1185">Reference proteome</keyword>
<evidence type="ECO:0000313" key="7">
    <source>
        <dbReference type="Proteomes" id="UP000285301"/>
    </source>
</evidence>
<reference evidence="6" key="2">
    <citation type="submission" date="2018-11" db="EMBL/GenBank/DDBJ databases">
        <title>Trombidioid mite genomics.</title>
        <authorList>
            <person name="Dong X."/>
        </authorList>
    </citation>
    <scope>NUCLEOTIDE SEQUENCE</scope>
    <source>
        <strain evidence="6">UoL-WK</strain>
    </source>
</reference>
<keyword evidence="4" id="KW-0802">TPR repeat</keyword>
<evidence type="ECO:0000313" key="6">
    <source>
        <dbReference type="EMBL" id="RWS11023.1"/>
    </source>
</evidence>
<evidence type="ECO:0000256" key="4">
    <source>
        <dbReference type="ARBA" id="ARBA00022803"/>
    </source>
</evidence>
<accession>A0A3S3PZH9</accession>
<dbReference type="PANTHER" id="PTHR16263:SF4">
    <property type="entry name" value="TETRATRICOPEPTIDE REPEAT PROTEIN 38"/>
    <property type="match status" value="1"/>
</dbReference>
<dbReference type="OrthoDB" id="1427555at2759"/>
<dbReference type="EMBL" id="NCKU01002777">
    <property type="protein sequence ID" value="RWS08809.1"/>
    <property type="molecule type" value="Genomic_DNA"/>
</dbReference>
<gene>
    <name evidence="5" type="ORF">B4U79_12394</name>
    <name evidence="6" type="ORF">B4U79_13091</name>
</gene>
<evidence type="ECO:0000313" key="5">
    <source>
        <dbReference type="EMBL" id="RWS08809.1"/>
    </source>
</evidence>
<evidence type="ECO:0000256" key="1">
    <source>
        <dbReference type="ARBA" id="ARBA00005857"/>
    </source>
</evidence>
<dbReference type="EMBL" id="NCKU01001879">
    <property type="protein sequence ID" value="RWS11023.1"/>
    <property type="molecule type" value="Genomic_DNA"/>
</dbReference>
<dbReference type="Gene3D" id="1.25.40.10">
    <property type="entry name" value="Tetratricopeptide repeat domain"/>
    <property type="match status" value="1"/>
</dbReference>
<evidence type="ECO:0000256" key="2">
    <source>
        <dbReference type="ARBA" id="ARBA00019992"/>
    </source>
</evidence>
<comment type="similarity">
    <text evidence="1">Belongs to the TTC38 family.</text>
</comment>
<protein>
    <recommendedName>
        <fullName evidence="2">Tetratricopeptide repeat protein 38</fullName>
    </recommendedName>
</protein>
<dbReference type="InterPro" id="IPR011990">
    <property type="entry name" value="TPR-like_helical_dom_sf"/>
</dbReference>
<dbReference type="InterPro" id="IPR033891">
    <property type="entry name" value="TTC38"/>
</dbReference>
<reference evidence="6 7" key="1">
    <citation type="journal article" date="2018" name="Gigascience">
        <title>Genomes of trombidid mites reveal novel predicted allergens and laterally-transferred genes associated with secondary metabolism.</title>
        <authorList>
            <person name="Dong X."/>
            <person name="Chaisiri K."/>
            <person name="Xia D."/>
            <person name="Armstrong S.D."/>
            <person name="Fang Y."/>
            <person name="Donnelly M.J."/>
            <person name="Kadowaki T."/>
            <person name="McGarry J.W."/>
            <person name="Darby A.C."/>
            <person name="Makepeace B.L."/>
        </authorList>
    </citation>
    <scope>NUCLEOTIDE SEQUENCE [LARGE SCALE GENOMIC DNA]</scope>
    <source>
        <strain evidence="6">UoL-WK</strain>
    </source>
</reference>
<organism evidence="6 7">
    <name type="scientific">Dinothrombium tinctorium</name>
    <dbReference type="NCBI Taxonomy" id="1965070"/>
    <lineage>
        <taxon>Eukaryota</taxon>
        <taxon>Metazoa</taxon>
        <taxon>Ecdysozoa</taxon>
        <taxon>Arthropoda</taxon>
        <taxon>Chelicerata</taxon>
        <taxon>Arachnida</taxon>
        <taxon>Acari</taxon>
        <taxon>Acariformes</taxon>
        <taxon>Trombidiformes</taxon>
        <taxon>Prostigmata</taxon>
        <taxon>Anystina</taxon>
        <taxon>Parasitengona</taxon>
        <taxon>Trombidioidea</taxon>
        <taxon>Trombidiidae</taxon>
        <taxon>Dinothrombium</taxon>
    </lineage>
</organism>
<proteinExistence type="inferred from homology"/>
<dbReference type="Proteomes" id="UP000285301">
    <property type="component" value="Unassembled WGS sequence"/>
</dbReference>
<sequence length="449" mass="51113">EWKNYGILLSTPSDEACKLYDASLNQFLGWFDDVSVGGLEKSLKNMIEADPYFVMGHCLMLGLEFVGTGRSVKLDSEFKSQIDNLKVMAERQSLTKSEKKHVDAIVHLAKNDFSSAATCFEEILLESPTDIHALKMAQDMYFFTGQLPDMKDSVARVVPFWESSNLPMKSYVHGLYAFGLEENNFYRKAEVEARKALEMNANDAWATHAVAHVCEMEGRIDDGINFLDKTSSDWKVGEYLAAHNFWHWALYLIEKDDYDSAYDIFTSEVLRRTIEAKSIFNIVDATSLLYRLELTEGVRRNNSEYWDQLYAVCKPHLQDHITAFNDCHFLMALLGKKNYSEANELLDSLVLSEDIILGKNVVRPLLNAMIQFEREQYATAVGILLPLKYKLVEMGGSNAQRDLFNQLLIMAAIKSTDSAHHILAKRLVIERQALKPSPLGDRILSFENK</sequence>
<dbReference type="AlphaFoldDB" id="A0A3S3PZH9"/>
<feature type="non-terminal residue" evidence="6">
    <location>
        <position position="1"/>
    </location>
</feature>
<dbReference type="CDD" id="cd05804">
    <property type="entry name" value="StaR_like"/>
    <property type="match status" value="1"/>
</dbReference>